<sequence>MRNRIVPKPDFVGFVGPCHKTVTTPFGEILERMLGLGSRHRRVNFRDNRNDGFMNSREGEFENKSARTYMLCKNQRQGRIEPIVDRFRRSHQGITYRPIIQNDWSSTEEGNRQLPD</sequence>
<evidence type="ECO:0000313" key="2">
    <source>
        <dbReference type="Proteomes" id="UP001177670"/>
    </source>
</evidence>
<evidence type="ECO:0000313" key="1">
    <source>
        <dbReference type="EMBL" id="KAK1128731.1"/>
    </source>
</evidence>
<gene>
    <name evidence="1" type="ORF">K0M31_019882</name>
</gene>
<protein>
    <submittedName>
        <fullName evidence="1">Uncharacterized protein</fullName>
    </submittedName>
</protein>
<dbReference type="AlphaFoldDB" id="A0AA40G0N7"/>
<proteinExistence type="predicted"/>
<organism evidence="1 2">
    <name type="scientific">Melipona bicolor</name>
    <dbReference type="NCBI Taxonomy" id="60889"/>
    <lineage>
        <taxon>Eukaryota</taxon>
        <taxon>Metazoa</taxon>
        <taxon>Ecdysozoa</taxon>
        <taxon>Arthropoda</taxon>
        <taxon>Hexapoda</taxon>
        <taxon>Insecta</taxon>
        <taxon>Pterygota</taxon>
        <taxon>Neoptera</taxon>
        <taxon>Endopterygota</taxon>
        <taxon>Hymenoptera</taxon>
        <taxon>Apocrita</taxon>
        <taxon>Aculeata</taxon>
        <taxon>Apoidea</taxon>
        <taxon>Anthophila</taxon>
        <taxon>Apidae</taxon>
        <taxon>Melipona</taxon>
    </lineage>
</organism>
<name>A0AA40G0N7_9HYME</name>
<dbReference type="Proteomes" id="UP001177670">
    <property type="component" value="Unassembled WGS sequence"/>
</dbReference>
<comment type="caution">
    <text evidence="1">The sequence shown here is derived from an EMBL/GenBank/DDBJ whole genome shotgun (WGS) entry which is preliminary data.</text>
</comment>
<accession>A0AA40G0N7</accession>
<dbReference type="EMBL" id="JAHYIQ010000009">
    <property type="protein sequence ID" value="KAK1128731.1"/>
    <property type="molecule type" value="Genomic_DNA"/>
</dbReference>
<keyword evidence="2" id="KW-1185">Reference proteome</keyword>
<reference evidence="1" key="1">
    <citation type="submission" date="2021-10" db="EMBL/GenBank/DDBJ databases">
        <title>Melipona bicolor Genome sequencing and assembly.</title>
        <authorList>
            <person name="Araujo N.S."/>
            <person name="Arias M.C."/>
        </authorList>
    </citation>
    <scope>NUCLEOTIDE SEQUENCE</scope>
    <source>
        <strain evidence="1">USP_2M_L1-L4_2017</strain>
        <tissue evidence="1">Whole body</tissue>
    </source>
</reference>